<evidence type="ECO:0000313" key="5">
    <source>
        <dbReference type="Proteomes" id="UP001295740"/>
    </source>
</evidence>
<keyword evidence="1" id="KW-0547">Nucleotide-binding</keyword>
<dbReference type="InterPro" id="IPR000719">
    <property type="entry name" value="Prot_kinase_dom"/>
</dbReference>
<proteinExistence type="predicted"/>
<dbReference type="Proteomes" id="UP001295740">
    <property type="component" value="Unassembled WGS sequence"/>
</dbReference>
<keyword evidence="1" id="KW-0067">ATP-binding</keyword>
<dbReference type="AlphaFoldDB" id="A0AAI8VUL1"/>
<dbReference type="EMBL" id="CAUWAG010000018">
    <property type="protein sequence ID" value="CAJ2510935.1"/>
    <property type="molecule type" value="Genomic_DNA"/>
</dbReference>
<dbReference type="GO" id="GO:0005524">
    <property type="term" value="F:ATP binding"/>
    <property type="evidence" value="ECO:0007669"/>
    <property type="project" value="UniProtKB-UniRule"/>
</dbReference>
<dbReference type="SMART" id="SM00220">
    <property type="entry name" value="S_TKc"/>
    <property type="match status" value="1"/>
</dbReference>
<comment type="caution">
    <text evidence="4">The sequence shown here is derived from an EMBL/GenBank/DDBJ whole genome shotgun (WGS) entry which is preliminary data.</text>
</comment>
<dbReference type="InterPro" id="IPR017441">
    <property type="entry name" value="Protein_kinase_ATP_BS"/>
</dbReference>
<reference evidence="4" key="1">
    <citation type="submission" date="2023-10" db="EMBL/GenBank/DDBJ databases">
        <authorList>
            <person name="Hackl T."/>
        </authorList>
    </citation>
    <scope>NUCLEOTIDE SEQUENCE</scope>
</reference>
<organism evidence="4 5">
    <name type="scientific">Anthostomella pinea</name>
    <dbReference type="NCBI Taxonomy" id="933095"/>
    <lineage>
        <taxon>Eukaryota</taxon>
        <taxon>Fungi</taxon>
        <taxon>Dikarya</taxon>
        <taxon>Ascomycota</taxon>
        <taxon>Pezizomycotina</taxon>
        <taxon>Sordariomycetes</taxon>
        <taxon>Xylariomycetidae</taxon>
        <taxon>Xylariales</taxon>
        <taxon>Xylariaceae</taxon>
        <taxon>Anthostomella</taxon>
    </lineage>
</organism>
<evidence type="ECO:0000313" key="4">
    <source>
        <dbReference type="EMBL" id="CAJ2510935.1"/>
    </source>
</evidence>
<dbReference type="InterPro" id="IPR011009">
    <property type="entry name" value="Kinase-like_dom_sf"/>
</dbReference>
<evidence type="ECO:0000256" key="1">
    <source>
        <dbReference type="PROSITE-ProRule" id="PRU10141"/>
    </source>
</evidence>
<dbReference type="SUPFAM" id="SSF56112">
    <property type="entry name" value="Protein kinase-like (PK-like)"/>
    <property type="match status" value="1"/>
</dbReference>
<gene>
    <name evidence="4" type="ORF">KHLLAP_LOCUS11403</name>
</gene>
<feature type="domain" description="Protein kinase" evidence="3">
    <location>
        <begin position="117"/>
        <end position="501"/>
    </location>
</feature>
<dbReference type="PROSITE" id="PS00107">
    <property type="entry name" value="PROTEIN_KINASE_ATP"/>
    <property type="match status" value="1"/>
</dbReference>
<dbReference type="GO" id="GO:0004672">
    <property type="term" value="F:protein kinase activity"/>
    <property type="evidence" value="ECO:0007669"/>
    <property type="project" value="InterPro"/>
</dbReference>
<evidence type="ECO:0000259" key="3">
    <source>
        <dbReference type="PROSITE" id="PS50011"/>
    </source>
</evidence>
<accession>A0AAI8VUL1</accession>
<protein>
    <submittedName>
        <fullName evidence="4">Uu.00g065600.m01.CDS01</fullName>
    </submittedName>
</protein>
<dbReference type="Gene3D" id="1.10.510.10">
    <property type="entry name" value="Transferase(Phosphotransferase) domain 1"/>
    <property type="match status" value="1"/>
</dbReference>
<evidence type="ECO:0000256" key="2">
    <source>
        <dbReference type="SAM" id="MobiDB-lite"/>
    </source>
</evidence>
<sequence length="528" mass="60561">MAVPDPYITSYANALRQDNVKYAHYRTRGLGFKTEDYPGWQHQPVPLLPDMFWLPQIVKQKSNRFPLMRAMLPVQGGARLDSFKTYGDVATSNLSPDVKKAWVRLQTIKEAFETETFKYQKALGYGGNGIAAHYKYEDLNAPQNNRDLVMKAAITGWRSSTLRDEERETFKHKRASHIAQAIEPEAVGKAPRRRLRKIPCHDDSSDEDSNSSGDEDVPPRPPKTPRIAMYAAELARRGANRFLPPDQRRGYQQVPADQLDYLLLEYVENGDLREVIGKVNQSGGRIPNRVLWNFWLSLVKSVVGMAFPPRKFHPDRFNRPDGDLDETIPDVTGQWRIKNMDPNDWVHTDIPGLKLGDFGIAEEIKPQKRDIYYQGRRYKAKPFYFAPEQFCQEWELLPPTPDAENLTNFPAAGTYSVQTNVWGIALSMYSMITGAYPPLPPEPDFIPNWADGYQISYGIRLLDDDWNAFDPELRLMVARCMSHFPMERPSLEELLTFAQYGAAKWQPGETDDVIRKWVADMFYDGQTT</sequence>
<name>A0AAI8VUL1_9PEZI</name>
<feature type="compositionally biased region" description="Acidic residues" evidence="2">
    <location>
        <begin position="204"/>
        <end position="216"/>
    </location>
</feature>
<dbReference type="PROSITE" id="PS50011">
    <property type="entry name" value="PROTEIN_KINASE_DOM"/>
    <property type="match status" value="1"/>
</dbReference>
<feature type="region of interest" description="Disordered" evidence="2">
    <location>
        <begin position="164"/>
        <end position="224"/>
    </location>
</feature>
<keyword evidence="5" id="KW-1185">Reference proteome</keyword>
<feature type="binding site" evidence="1">
    <location>
        <position position="151"/>
    </location>
    <ligand>
        <name>ATP</name>
        <dbReference type="ChEBI" id="CHEBI:30616"/>
    </ligand>
</feature>